<evidence type="ECO:0000313" key="5">
    <source>
        <dbReference type="EMBL" id="MPM73066.1"/>
    </source>
</evidence>
<sequence>MLERGRRNIVFLHKSLKEKINREKVDGYFQALDEFRLNSPFERRHYECTPYVEDEGAAVIRRLLEEKQKFDGLIIQGDWATYGAVTALREHGLRIPEDVALVMYDDYYTVQRILKLSITAMRQPFGDQLRHAIRLLMRRLDYPSRTCTVQLIQPLLMIRETT</sequence>
<dbReference type="Pfam" id="PF13377">
    <property type="entry name" value="Peripla_BP_3"/>
    <property type="match status" value="1"/>
</dbReference>
<dbReference type="InterPro" id="IPR028082">
    <property type="entry name" value="Peripla_BP_I"/>
</dbReference>
<dbReference type="AlphaFoldDB" id="A0A645C5I5"/>
<dbReference type="InterPro" id="IPR046335">
    <property type="entry name" value="LacI/GalR-like_sensor"/>
</dbReference>
<evidence type="ECO:0000256" key="2">
    <source>
        <dbReference type="ARBA" id="ARBA00023125"/>
    </source>
</evidence>
<keyword evidence="3" id="KW-0804">Transcription</keyword>
<evidence type="ECO:0000259" key="4">
    <source>
        <dbReference type="Pfam" id="PF13377"/>
    </source>
</evidence>
<protein>
    <submittedName>
        <fullName evidence="5">Catabolite control protein A</fullName>
    </submittedName>
</protein>
<dbReference type="EMBL" id="VSSQ01025129">
    <property type="protein sequence ID" value="MPM73066.1"/>
    <property type="molecule type" value="Genomic_DNA"/>
</dbReference>
<gene>
    <name evidence="5" type="primary">ccpA_42</name>
    <name evidence="5" type="ORF">SDC9_120042</name>
</gene>
<keyword evidence="2" id="KW-0238">DNA-binding</keyword>
<keyword evidence="1" id="KW-0805">Transcription regulation</keyword>
<feature type="domain" description="Transcriptional regulator LacI/GalR-like sensor" evidence="4">
    <location>
        <begin position="2"/>
        <end position="162"/>
    </location>
</feature>
<comment type="caution">
    <text evidence="5">The sequence shown here is derived from an EMBL/GenBank/DDBJ whole genome shotgun (WGS) entry which is preliminary data.</text>
</comment>
<name>A0A645C5I5_9ZZZZ</name>
<dbReference type="SUPFAM" id="SSF53822">
    <property type="entry name" value="Periplasmic binding protein-like I"/>
    <property type="match status" value="1"/>
</dbReference>
<evidence type="ECO:0000256" key="3">
    <source>
        <dbReference type="ARBA" id="ARBA00023163"/>
    </source>
</evidence>
<dbReference type="GO" id="GO:0000976">
    <property type="term" value="F:transcription cis-regulatory region binding"/>
    <property type="evidence" value="ECO:0007669"/>
    <property type="project" value="TreeGrafter"/>
</dbReference>
<dbReference type="PANTHER" id="PTHR30146">
    <property type="entry name" value="LACI-RELATED TRANSCRIPTIONAL REPRESSOR"/>
    <property type="match status" value="1"/>
</dbReference>
<dbReference type="GO" id="GO:0003700">
    <property type="term" value="F:DNA-binding transcription factor activity"/>
    <property type="evidence" value="ECO:0007669"/>
    <property type="project" value="TreeGrafter"/>
</dbReference>
<reference evidence="5" key="1">
    <citation type="submission" date="2019-08" db="EMBL/GenBank/DDBJ databases">
        <authorList>
            <person name="Kucharzyk K."/>
            <person name="Murdoch R.W."/>
            <person name="Higgins S."/>
            <person name="Loffler F."/>
        </authorList>
    </citation>
    <scope>NUCLEOTIDE SEQUENCE</scope>
</reference>
<dbReference type="Gene3D" id="3.40.50.2300">
    <property type="match status" value="1"/>
</dbReference>
<accession>A0A645C5I5</accession>
<organism evidence="5">
    <name type="scientific">bioreactor metagenome</name>
    <dbReference type="NCBI Taxonomy" id="1076179"/>
    <lineage>
        <taxon>unclassified sequences</taxon>
        <taxon>metagenomes</taxon>
        <taxon>ecological metagenomes</taxon>
    </lineage>
</organism>
<dbReference type="CDD" id="cd06267">
    <property type="entry name" value="PBP1_LacI_sugar_binding-like"/>
    <property type="match status" value="1"/>
</dbReference>
<evidence type="ECO:0000256" key="1">
    <source>
        <dbReference type="ARBA" id="ARBA00023015"/>
    </source>
</evidence>
<proteinExistence type="predicted"/>
<dbReference type="PANTHER" id="PTHR30146:SF109">
    <property type="entry name" value="HTH-TYPE TRANSCRIPTIONAL REGULATOR GALS"/>
    <property type="match status" value="1"/>
</dbReference>